<accession>J4H239</accession>
<proteinExistence type="predicted"/>
<feature type="region of interest" description="Disordered" evidence="1">
    <location>
        <begin position="25"/>
        <end position="160"/>
    </location>
</feature>
<evidence type="ECO:0000313" key="2">
    <source>
        <dbReference type="EMBL" id="CCM00854.1"/>
    </source>
</evidence>
<keyword evidence="3" id="KW-1185">Reference proteome</keyword>
<dbReference type="GeneID" id="24095765"/>
<feature type="region of interest" description="Disordered" evidence="1">
    <location>
        <begin position="185"/>
        <end position="209"/>
    </location>
</feature>
<dbReference type="InParanoid" id="J4H239"/>
<dbReference type="HOGENOM" id="CLU_1111426_0_0_1"/>
<dbReference type="EMBL" id="HE797008">
    <property type="protein sequence ID" value="CCM00854.1"/>
    <property type="molecule type" value="Genomic_DNA"/>
</dbReference>
<evidence type="ECO:0000256" key="1">
    <source>
        <dbReference type="SAM" id="MobiDB-lite"/>
    </source>
</evidence>
<protein>
    <submittedName>
        <fullName evidence="2">Uncharacterized protein</fullName>
    </submittedName>
</protein>
<dbReference type="AlphaFoldDB" id="J4H239"/>
<dbReference type="RefSeq" id="XP_012180137.1">
    <property type="nucleotide sequence ID" value="XM_012324747.1"/>
</dbReference>
<name>J4H239_9APHY</name>
<feature type="region of interest" description="Disordered" evidence="1">
    <location>
        <begin position="227"/>
        <end position="250"/>
    </location>
</feature>
<gene>
    <name evidence="2" type="ORF">FIBRA_02899</name>
</gene>
<sequence>MPPIPPLPPTGSHPHACACLLLPSARRTRPGARAVPLSSRSRAHARPQAQQLAFTPHDERGPPRNRRARGAQPAASVSARGKEKDDPVSMSMSMSMTDRAPPANVPGPGAPDAADRLRARPTPSPHARQARALAPTAASGEKKTSVGHTRHRWGGGGITARRADGTTSYLFMGGLKREALREMDGHTTDRNTDDRRATGMHDDDDARHMYTGTAAGTAWRRGRGITAIREEEEGRDSTDCKIRERRKHTR</sequence>
<organism evidence="2 3">
    <name type="scientific">Fibroporia radiculosa</name>
    <dbReference type="NCBI Taxonomy" id="599839"/>
    <lineage>
        <taxon>Eukaryota</taxon>
        <taxon>Fungi</taxon>
        <taxon>Dikarya</taxon>
        <taxon>Basidiomycota</taxon>
        <taxon>Agaricomycotina</taxon>
        <taxon>Agaricomycetes</taxon>
        <taxon>Polyporales</taxon>
        <taxon>Fibroporiaceae</taxon>
        <taxon>Fibroporia</taxon>
    </lineage>
</organism>
<reference evidence="2 3" key="1">
    <citation type="journal article" date="2012" name="Appl. Environ. Microbiol.">
        <title>Short-read sequencing for genomic analysis of the brown rot fungus Fibroporia radiculosa.</title>
        <authorList>
            <person name="Tang J.D."/>
            <person name="Perkins A.D."/>
            <person name="Sonstegard T.S."/>
            <person name="Schroeder S.G."/>
            <person name="Burgess S.C."/>
            <person name="Diehl S.V."/>
        </authorList>
    </citation>
    <scope>NUCLEOTIDE SEQUENCE [LARGE SCALE GENOMIC DNA]</scope>
    <source>
        <strain evidence="2 3">TFFH 294</strain>
    </source>
</reference>
<evidence type="ECO:0000313" key="3">
    <source>
        <dbReference type="Proteomes" id="UP000006352"/>
    </source>
</evidence>
<feature type="compositionally biased region" description="Basic and acidic residues" evidence="1">
    <location>
        <begin position="185"/>
        <end position="208"/>
    </location>
</feature>
<feature type="compositionally biased region" description="Low complexity" evidence="1">
    <location>
        <begin position="89"/>
        <end position="102"/>
    </location>
</feature>
<dbReference type="Proteomes" id="UP000006352">
    <property type="component" value="Unassembled WGS sequence"/>
</dbReference>